<dbReference type="CDD" id="cd00352">
    <property type="entry name" value="Gn_AT_II"/>
    <property type="match status" value="1"/>
</dbReference>
<feature type="domain" description="UBC core" evidence="2">
    <location>
        <begin position="10"/>
        <end position="165"/>
    </location>
</feature>
<dbReference type="STRING" id="3076.A0A2P6U264"/>
<dbReference type="InterPro" id="IPR024286">
    <property type="entry name" value="DUF3700"/>
</dbReference>
<dbReference type="InterPro" id="IPR050113">
    <property type="entry name" value="Ub_conjugating_enzyme"/>
</dbReference>
<organism evidence="3 4">
    <name type="scientific">Chlorella sorokiniana</name>
    <name type="common">Freshwater green alga</name>
    <dbReference type="NCBI Taxonomy" id="3076"/>
    <lineage>
        <taxon>Eukaryota</taxon>
        <taxon>Viridiplantae</taxon>
        <taxon>Chlorophyta</taxon>
        <taxon>core chlorophytes</taxon>
        <taxon>Trebouxiophyceae</taxon>
        <taxon>Chlorellales</taxon>
        <taxon>Chlorellaceae</taxon>
        <taxon>Chlorella clade</taxon>
        <taxon>Chlorella</taxon>
    </lineage>
</organism>
<dbReference type="SMART" id="SM00212">
    <property type="entry name" value="UBCc"/>
    <property type="match status" value="1"/>
</dbReference>
<dbReference type="Pfam" id="PF12481">
    <property type="entry name" value="DUF3700"/>
    <property type="match status" value="1"/>
</dbReference>
<dbReference type="EMBL" id="LHPG02000002">
    <property type="protein sequence ID" value="PRW60394.1"/>
    <property type="molecule type" value="Genomic_DNA"/>
</dbReference>
<dbReference type="SUPFAM" id="SSF54495">
    <property type="entry name" value="UBC-like"/>
    <property type="match status" value="1"/>
</dbReference>
<evidence type="ECO:0000313" key="4">
    <source>
        <dbReference type="Proteomes" id="UP000239899"/>
    </source>
</evidence>
<evidence type="ECO:0000256" key="1">
    <source>
        <dbReference type="SAM" id="MobiDB-lite"/>
    </source>
</evidence>
<feature type="region of interest" description="Disordered" evidence="1">
    <location>
        <begin position="127"/>
        <end position="156"/>
    </location>
</feature>
<dbReference type="PANTHER" id="PTHR24067">
    <property type="entry name" value="UBIQUITIN-CONJUGATING ENZYME E2"/>
    <property type="match status" value="1"/>
</dbReference>
<dbReference type="OrthoDB" id="2019121at2759"/>
<dbReference type="AlphaFoldDB" id="A0A2P6U264"/>
<evidence type="ECO:0000313" key="3">
    <source>
        <dbReference type="EMBL" id="PRW60394.1"/>
    </source>
</evidence>
<dbReference type="SUPFAM" id="SSF56235">
    <property type="entry name" value="N-terminal nucleophile aminohydrolases (Ntn hydrolases)"/>
    <property type="match status" value="1"/>
</dbReference>
<evidence type="ECO:0000259" key="2">
    <source>
        <dbReference type="PROSITE" id="PS50127"/>
    </source>
</evidence>
<keyword evidence="4" id="KW-1185">Reference proteome</keyword>
<sequence>MSGKWAMRNPAVKRIMQELREMEKEDSPDLLAEAIEEDIFEWHFVIRGAWDSEFEGGIYHGRILMPADYPFKPPAFVMLTPSGRFETGVKICLSISSHHPESWQPSWSVRSALVALIAFMQTPGSGALGSLDHPEEARRQMAAESRTRPPKYGNKDRQALIDSMHQRMLEMEERSRQLCKAEQQHDAGAAAPAEAGVPEAAPEATAAEAEAASTDTELRQRPTPVAAAQPSSPPAPQPVAAAPLAGPAAVAAVPHDSWEDRGLTYLAVLLVLCIAALLIRKVMLAVSLNNQDLYSFNHPSAAPTAEEPERPLARHCVFVSKIMLCVFSKPKELSCSPASPAGCKRRLTEYQSLAPEEEEYVSGVLDNLYSSVPKRSHAYINEHYFGGGAHGIAYCESLTSSLVTDPEGDVSVFFKGTLANNPDDCEDAEFILQEYKRCFDRADVGMGGATPTMEVLSQLHGPWAFVIYDRSHGRIVAARDPAGEELLAWGTTMLSEGVMFASSKAIIDGECADADDFPPGAVFVSEDFSTLGTLTPISSEGADEAAAQQELLCRVESSSDLRKEESQSEVAAN</sequence>
<dbReference type="SMART" id="SM01172">
    <property type="entry name" value="DUF3700"/>
    <property type="match status" value="1"/>
</dbReference>
<accession>A0A2P6U264</accession>
<reference evidence="3 4" key="1">
    <citation type="journal article" date="2018" name="Plant J.">
        <title>Genome sequences of Chlorella sorokiniana UTEX 1602 and Micractinium conductrix SAG 241.80: implications to maltose excretion by a green alga.</title>
        <authorList>
            <person name="Arriola M.B."/>
            <person name="Velmurugan N."/>
            <person name="Zhang Y."/>
            <person name="Plunkett M.H."/>
            <person name="Hondzo H."/>
            <person name="Barney B.M."/>
        </authorList>
    </citation>
    <scope>NUCLEOTIDE SEQUENCE [LARGE SCALE GENOMIC DNA]</scope>
    <source>
        <strain evidence="4">UTEX 1602</strain>
    </source>
</reference>
<dbReference type="Gene3D" id="3.60.20.10">
    <property type="entry name" value="Glutamine Phosphoribosylpyrophosphate, subunit 1, domain 1"/>
    <property type="match status" value="1"/>
</dbReference>
<feature type="compositionally biased region" description="Basic and acidic residues" evidence="1">
    <location>
        <begin position="132"/>
        <end position="156"/>
    </location>
</feature>
<proteinExistence type="predicted"/>
<dbReference type="InterPro" id="IPR000608">
    <property type="entry name" value="UBC"/>
</dbReference>
<dbReference type="InterPro" id="IPR029055">
    <property type="entry name" value="Ntn_hydrolases_N"/>
</dbReference>
<dbReference type="Proteomes" id="UP000239899">
    <property type="component" value="Unassembled WGS sequence"/>
</dbReference>
<gene>
    <name evidence="3" type="ORF">C2E21_0879</name>
</gene>
<dbReference type="InterPro" id="IPR016135">
    <property type="entry name" value="UBQ-conjugating_enzyme/RWD"/>
</dbReference>
<dbReference type="Pfam" id="PF00179">
    <property type="entry name" value="UQ_con"/>
    <property type="match status" value="1"/>
</dbReference>
<feature type="compositionally biased region" description="Low complexity" evidence="1">
    <location>
        <begin position="187"/>
        <end position="212"/>
    </location>
</feature>
<dbReference type="PROSITE" id="PS50127">
    <property type="entry name" value="UBC_2"/>
    <property type="match status" value="1"/>
</dbReference>
<comment type="caution">
    <text evidence="3">The sequence shown here is derived from an EMBL/GenBank/DDBJ whole genome shotgun (WGS) entry which is preliminary data.</text>
</comment>
<feature type="region of interest" description="Disordered" evidence="1">
    <location>
        <begin position="171"/>
        <end position="241"/>
    </location>
</feature>
<dbReference type="FunFam" id="3.10.110.10:FF:000056">
    <property type="entry name" value="ubiquitin-conjugating enzyme E2 32"/>
    <property type="match status" value="1"/>
</dbReference>
<dbReference type="Gene3D" id="3.10.110.10">
    <property type="entry name" value="Ubiquitin Conjugating Enzyme"/>
    <property type="match status" value="1"/>
</dbReference>
<dbReference type="CDD" id="cd23799">
    <property type="entry name" value="UBCc_UBE2J"/>
    <property type="match status" value="1"/>
</dbReference>
<protein>
    <submittedName>
        <fullName evidence="3">Ubiquitin-conjugating enzyme E2 32</fullName>
    </submittedName>
</protein>
<name>A0A2P6U264_CHLSO</name>